<feature type="compositionally biased region" description="Acidic residues" evidence="1">
    <location>
        <begin position="452"/>
        <end position="461"/>
    </location>
</feature>
<proteinExistence type="predicted"/>
<gene>
    <name evidence="2" type="ORF">HKI87_08g54830</name>
</gene>
<organism evidence="2 3">
    <name type="scientific">Chloropicon roscoffensis</name>
    <dbReference type="NCBI Taxonomy" id="1461544"/>
    <lineage>
        <taxon>Eukaryota</taxon>
        <taxon>Viridiplantae</taxon>
        <taxon>Chlorophyta</taxon>
        <taxon>Chloropicophyceae</taxon>
        <taxon>Chloropicales</taxon>
        <taxon>Chloropicaceae</taxon>
        <taxon>Chloropicon</taxon>
    </lineage>
</organism>
<reference evidence="2 3" key="1">
    <citation type="submission" date="2024-03" db="EMBL/GenBank/DDBJ databases">
        <title>Complete genome sequence of the green alga Chloropicon roscoffensis RCC1871.</title>
        <authorList>
            <person name="Lemieux C."/>
            <person name="Pombert J.-F."/>
            <person name="Otis C."/>
            <person name="Turmel M."/>
        </authorList>
    </citation>
    <scope>NUCLEOTIDE SEQUENCE [LARGE SCALE GENOMIC DNA]</scope>
    <source>
        <strain evidence="2 3">RCC1871</strain>
    </source>
</reference>
<evidence type="ECO:0000313" key="2">
    <source>
        <dbReference type="EMBL" id="WZN63930.1"/>
    </source>
</evidence>
<sequence>MRDMRQGGNKRNRATMAVLFIVACVLFYRTSVASWATMAGESDAEYQLSSEGAVRLQAELAGTVAEGSASRDLGPRPDGIEALEDAVEGDGDLEAEPIEEHEGIDPTKDMEKALFEEKLALVDTVLAQRIFEANVSRIPILLPLFRELEKAQSTYFVKSLKMSTYDKSCDRYYMDSLSSSGNFDRALYAEMEFTHKVTNKNKNKTGELSQQSVCDDRAEYGCCAACTVPDCCLCKFDGKKSIVKGVLKPKHGRLRLQHRLLRGMTHWNTPEGKRFSELYGEVATELGFRGTDYEMRRLTFLKNFNYIPPEGFLAWHTNRYDNNGVPYRLYMLSTDRDGGSFFKYLLPDGSLAEVADFHGAVRLFKNTNVDRETGAESFLWHTVVSPKAHRHSLGFEITPALLVALLDACDGCWEDFQMLLDEIDPSAEEGSDPLEDEEMEEELKSIKAGELGLDEDDLDDP</sequence>
<name>A0AAX4PDB0_9CHLO</name>
<keyword evidence="3" id="KW-1185">Reference proteome</keyword>
<evidence type="ECO:0000256" key="1">
    <source>
        <dbReference type="SAM" id="MobiDB-lite"/>
    </source>
</evidence>
<evidence type="ECO:0000313" key="3">
    <source>
        <dbReference type="Proteomes" id="UP001472866"/>
    </source>
</evidence>
<protein>
    <submittedName>
        <fullName evidence="2">Uncharacterized protein</fullName>
    </submittedName>
</protein>
<dbReference type="AlphaFoldDB" id="A0AAX4PDB0"/>
<feature type="region of interest" description="Disordered" evidence="1">
    <location>
        <begin position="424"/>
        <end position="461"/>
    </location>
</feature>
<dbReference type="PROSITE" id="PS51257">
    <property type="entry name" value="PROKAR_LIPOPROTEIN"/>
    <property type="match status" value="1"/>
</dbReference>
<dbReference type="EMBL" id="CP151508">
    <property type="protein sequence ID" value="WZN63930.1"/>
    <property type="molecule type" value="Genomic_DNA"/>
</dbReference>
<feature type="compositionally biased region" description="Acidic residues" evidence="1">
    <location>
        <begin position="424"/>
        <end position="441"/>
    </location>
</feature>
<dbReference type="Proteomes" id="UP001472866">
    <property type="component" value="Chromosome 08"/>
</dbReference>
<accession>A0AAX4PDB0</accession>